<dbReference type="PROSITE" id="PS00028">
    <property type="entry name" value="ZINC_FINGER_C2H2_1"/>
    <property type="match status" value="1"/>
</dbReference>
<evidence type="ECO:0000256" key="1">
    <source>
        <dbReference type="PROSITE-ProRule" id="PRU00042"/>
    </source>
</evidence>
<evidence type="ECO:0000313" key="4">
    <source>
        <dbReference type="EMBL" id="KAK3087786.1"/>
    </source>
</evidence>
<dbReference type="AlphaFoldDB" id="A0AA88XUZ9"/>
<accession>A0AA88XUZ9</accession>
<dbReference type="Gene3D" id="3.30.160.60">
    <property type="entry name" value="Classic Zinc Finger"/>
    <property type="match status" value="1"/>
</dbReference>
<evidence type="ECO:0000313" key="5">
    <source>
        <dbReference type="Proteomes" id="UP001186944"/>
    </source>
</evidence>
<dbReference type="Proteomes" id="UP001186944">
    <property type="component" value="Unassembled WGS sequence"/>
</dbReference>
<dbReference type="InterPro" id="IPR051412">
    <property type="entry name" value="Formin_Homology_Diaphanous_sf"/>
</dbReference>
<dbReference type="SUPFAM" id="SSF57667">
    <property type="entry name" value="beta-beta-alpha zinc fingers"/>
    <property type="match status" value="1"/>
</dbReference>
<keyword evidence="5" id="KW-1185">Reference proteome</keyword>
<dbReference type="InterPro" id="IPR013087">
    <property type="entry name" value="Znf_C2H2_type"/>
</dbReference>
<comment type="caution">
    <text evidence="4">The sequence shown here is derived from an EMBL/GenBank/DDBJ whole genome shotgun (WGS) entry which is preliminary data.</text>
</comment>
<feature type="domain" description="C2H2-type" evidence="3">
    <location>
        <begin position="4"/>
        <end position="32"/>
    </location>
</feature>
<feature type="region of interest" description="Disordered" evidence="2">
    <location>
        <begin position="57"/>
        <end position="130"/>
    </location>
</feature>
<dbReference type="SUPFAM" id="SSF52540">
    <property type="entry name" value="P-loop containing nucleoside triphosphate hydrolases"/>
    <property type="match status" value="1"/>
</dbReference>
<dbReference type="InterPro" id="IPR027417">
    <property type="entry name" value="P-loop_NTPase"/>
</dbReference>
<dbReference type="PROSITE" id="PS50157">
    <property type="entry name" value="ZINC_FINGER_C2H2_2"/>
    <property type="match status" value="1"/>
</dbReference>
<dbReference type="GO" id="GO:0030041">
    <property type="term" value="P:actin filament polymerization"/>
    <property type="evidence" value="ECO:0007669"/>
    <property type="project" value="TreeGrafter"/>
</dbReference>
<reference evidence="4" key="1">
    <citation type="submission" date="2019-08" db="EMBL/GenBank/DDBJ databases">
        <title>The improved chromosome-level genome for the pearl oyster Pinctada fucata martensii using PacBio sequencing and Hi-C.</title>
        <authorList>
            <person name="Zheng Z."/>
        </authorList>
    </citation>
    <scope>NUCLEOTIDE SEQUENCE</scope>
    <source>
        <strain evidence="4">ZZ-2019</strain>
        <tissue evidence="4">Adductor muscle</tissue>
    </source>
</reference>
<sequence>MHSTSCSVCGKNFSRQDNLRRHKRVAHGCSQPYQHITEVNPQTLEMDHQKIIEYPSIQQDFTPPPPPPPPGISQPYPPPPHGSSQPYPPPPHGSSQPYPPPLHGSSQPYPPPPPHGNNQPYPPPPLEFTQYPERTEESFKFHHPFTMLVAGPTMSGKSTFVKDLLVYNSVMIQPRPSRILWMYKRWQPMYDVIRKLVQPPVQFIQGLTDEIQRDEFINQRENNLVILDDIQRDASGSQDVCELFTEGAHHRNLSVICIMQNVFNKGKENRTINLNSQYLVLFKNPRDQLQINVLARQMYPGRTKKFIDMYRQATDKPFGYLVVDLKQTTPESKRLQTDIFRQYIKGDSLNQAHSVADCQGVQTDLPKAEQRIPDQQFKNMSLIPAYMDTFNHREKYEEKDKTPSCTDCGIMFNTEYDLQRHIKKGCPMNEDDDSNDEEIDMDYDEDEDNDEGYNFIVNEVWDEHSGQYDRKINKLLEDDEELSRDDAVEEASELMLSKDRSLFMKKYKEFLLHVYGLNASKLHRDIKLEISDLVKDQNIDVERACDLVIKRHKTDFNTLFDDYHRSDDDEDSDDEDESV</sequence>
<dbReference type="GO" id="GO:0005884">
    <property type="term" value="C:actin filament"/>
    <property type="evidence" value="ECO:0007669"/>
    <property type="project" value="TreeGrafter"/>
</dbReference>
<dbReference type="EMBL" id="VSWD01000011">
    <property type="protein sequence ID" value="KAK3087786.1"/>
    <property type="molecule type" value="Genomic_DNA"/>
</dbReference>
<keyword evidence="1" id="KW-0479">Metal-binding</keyword>
<evidence type="ECO:0000259" key="3">
    <source>
        <dbReference type="PROSITE" id="PS50157"/>
    </source>
</evidence>
<dbReference type="PANTHER" id="PTHR45691:SF6">
    <property type="entry name" value="PROTEIN DIAPHANOUS"/>
    <property type="match status" value="1"/>
</dbReference>
<dbReference type="PANTHER" id="PTHR45691">
    <property type="entry name" value="PROTEIN DIAPHANOUS"/>
    <property type="match status" value="1"/>
</dbReference>
<proteinExistence type="predicted"/>
<keyword evidence="1" id="KW-0862">Zinc</keyword>
<organism evidence="4 5">
    <name type="scientific">Pinctada imbricata</name>
    <name type="common">Atlantic pearl-oyster</name>
    <name type="synonym">Pinctada martensii</name>
    <dbReference type="NCBI Taxonomy" id="66713"/>
    <lineage>
        <taxon>Eukaryota</taxon>
        <taxon>Metazoa</taxon>
        <taxon>Spiralia</taxon>
        <taxon>Lophotrochozoa</taxon>
        <taxon>Mollusca</taxon>
        <taxon>Bivalvia</taxon>
        <taxon>Autobranchia</taxon>
        <taxon>Pteriomorphia</taxon>
        <taxon>Pterioida</taxon>
        <taxon>Pterioidea</taxon>
        <taxon>Pteriidae</taxon>
        <taxon>Pinctada</taxon>
    </lineage>
</organism>
<evidence type="ECO:0000256" key="2">
    <source>
        <dbReference type="SAM" id="MobiDB-lite"/>
    </source>
</evidence>
<dbReference type="GO" id="GO:0008270">
    <property type="term" value="F:zinc ion binding"/>
    <property type="evidence" value="ECO:0007669"/>
    <property type="project" value="UniProtKB-KW"/>
</dbReference>
<dbReference type="Pfam" id="PF00096">
    <property type="entry name" value="zf-C2H2"/>
    <property type="match status" value="2"/>
</dbReference>
<dbReference type="InterPro" id="IPR036236">
    <property type="entry name" value="Znf_C2H2_sf"/>
</dbReference>
<feature type="compositionally biased region" description="Pro residues" evidence="2">
    <location>
        <begin position="62"/>
        <end position="126"/>
    </location>
</feature>
<name>A0AA88XUZ9_PINIB</name>
<keyword evidence="1" id="KW-0863">Zinc-finger</keyword>
<gene>
    <name evidence="4" type="ORF">FSP39_010583</name>
</gene>
<protein>
    <recommendedName>
        <fullName evidence="3">C2H2-type domain-containing protein</fullName>
    </recommendedName>
</protein>
<dbReference type="SMART" id="SM00355">
    <property type="entry name" value="ZnF_C2H2"/>
    <property type="match status" value="2"/>
</dbReference>